<evidence type="ECO:0000313" key="1">
    <source>
        <dbReference type="EMBL" id="CAG8476194.1"/>
    </source>
</evidence>
<dbReference type="OrthoDB" id="2322499at2759"/>
<sequence>MTIKTATKINVLISIQPAKAIFHRNEIIIRPTICDFDASLIKDTLPLRSNGGEVTTRAPTITITIPPLDFPLQIKGSPTPRPKNLSPFCNITPELFVEFCKYLHIDDLFALSQVCFRFQSLLCSKDSEATQDIWRRARSVWLPEITLGPPSDLCEKTYIELCLYERGCQLCKRRDVAVKIIWTFRVRTCQNCFLMNTMSGHDLTPLNWIPHHIYSYIPSTREDWTGEKLPEQEISPVLRNHPIFNNRLYWFPQFEQKVNEWKRIGTAGGRRQWEIRQRIKFIEIERDFILRERKSAEKAGLVQHPALTCYDQRDAQLRFCEEYFRQWSNTNSPSNAITSTISNNFCDKCELMKLHYQMMDEEIKEKNRFVYGFEEDGQPEEQKTSPKILLFGLETVTANIERIKYALNVQFGGEVESIKLSQNKKFCVVDFKEMRVYYEVLEVGSVRVLGGWLFVEKADGRTRHHKRI</sequence>
<proteinExistence type="predicted"/>
<organism evidence="1 2">
    <name type="scientific">Ambispora leptoticha</name>
    <dbReference type="NCBI Taxonomy" id="144679"/>
    <lineage>
        <taxon>Eukaryota</taxon>
        <taxon>Fungi</taxon>
        <taxon>Fungi incertae sedis</taxon>
        <taxon>Mucoromycota</taxon>
        <taxon>Glomeromycotina</taxon>
        <taxon>Glomeromycetes</taxon>
        <taxon>Archaeosporales</taxon>
        <taxon>Ambisporaceae</taxon>
        <taxon>Ambispora</taxon>
    </lineage>
</organism>
<accession>A0A9N8W8U0</accession>
<comment type="caution">
    <text evidence="1">The sequence shown here is derived from an EMBL/GenBank/DDBJ whole genome shotgun (WGS) entry which is preliminary data.</text>
</comment>
<name>A0A9N8W8U0_9GLOM</name>
<evidence type="ECO:0000313" key="2">
    <source>
        <dbReference type="Proteomes" id="UP000789508"/>
    </source>
</evidence>
<keyword evidence="2" id="KW-1185">Reference proteome</keyword>
<dbReference type="AlphaFoldDB" id="A0A9N8W8U0"/>
<reference evidence="1" key="1">
    <citation type="submission" date="2021-06" db="EMBL/GenBank/DDBJ databases">
        <authorList>
            <person name="Kallberg Y."/>
            <person name="Tangrot J."/>
            <person name="Rosling A."/>
        </authorList>
    </citation>
    <scope>NUCLEOTIDE SEQUENCE</scope>
    <source>
        <strain evidence="1">FL130A</strain>
    </source>
</reference>
<dbReference type="Proteomes" id="UP000789508">
    <property type="component" value="Unassembled WGS sequence"/>
</dbReference>
<gene>
    <name evidence="1" type="ORF">ALEPTO_LOCUS2252</name>
</gene>
<dbReference type="EMBL" id="CAJVPS010000317">
    <property type="protein sequence ID" value="CAG8476194.1"/>
    <property type="molecule type" value="Genomic_DNA"/>
</dbReference>
<protein>
    <submittedName>
        <fullName evidence="1">14166_t:CDS:1</fullName>
    </submittedName>
</protein>